<gene>
    <name evidence="4" type="primary">rodZ</name>
    <name evidence="4" type="ORF">ARTV_2705</name>
</gene>
<keyword evidence="2" id="KW-0812">Transmembrane</keyword>
<feature type="compositionally biased region" description="Polar residues" evidence="1">
    <location>
        <begin position="224"/>
        <end position="236"/>
    </location>
</feature>
<protein>
    <submittedName>
        <fullName evidence="4">Cytoskeleton protein RodZ</fullName>
    </submittedName>
</protein>
<dbReference type="EMBL" id="UFQR01000013">
    <property type="protein sequence ID" value="SSW96339.1"/>
    <property type="molecule type" value="Genomic_DNA"/>
</dbReference>
<keyword evidence="2" id="KW-1133">Transmembrane helix</keyword>
<evidence type="ECO:0000259" key="3">
    <source>
        <dbReference type="Pfam" id="PF13464"/>
    </source>
</evidence>
<dbReference type="Pfam" id="PF13413">
    <property type="entry name" value="HTH_25"/>
    <property type="match status" value="1"/>
</dbReference>
<dbReference type="NCBIfam" id="NF008109">
    <property type="entry name" value="PRK10856.1"/>
    <property type="match status" value="1"/>
</dbReference>
<feature type="compositionally biased region" description="Polar residues" evidence="1">
    <location>
        <begin position="169"/>
        <end position="217"/>
    </location>
</feature>
<evidence type="ECO:0000313" key="4">
    <source>
        <dbReference type="EMBL" id="SSW96339.1"/>
    </source>
</evidence>
<feature type="domain" description="Cytoskeleton protein RodZ-like C-terminal" evidence="3">
    <location>
        <begin position="286"/>
        <end position="357"/>
    </location>
</feature>
<dbReference type="Pfam" id="PF13464">
    <property type="entry name" value="RodZ_C"/>
    <property type="match status" value="1"/>
</dbReference>
<dbReference type="PANTHER" id="PTHR34475:SF1">
    <property type="entry name" value="CYTOSKELETON PROTEIN RODZ"/>
    <property type="match status" value="1"/>
</dbReference>
<dbReference type="AlphaFoldDB" id="A0A3B0MJZ5"/>
<accession>A0A3B0MJZ5</accession>
<evidence type="ECO:0000256" key="2">
    <source>
        <dbReference type="SAM" id="Phobius"/>
    </source>
</evidence>
<organism evidence="4">
    <name type="scientific">Arsenophonus endosymbiont of Trialeurodes vaporariorum</name>
    <dbReference type="NCBI Taxonomy" id="235567"/>
    <lineage>
        <taxon>Bacteria</taxon>
        <taxon>Pseudomonadati</taxon>
        <taxon>Pseudomonadota</taxon>
        <taxon>Gammaproteobacteria</taxon>
        <taxon>Enterobacterales</taxon>
        <taxon>Morganellaceae</taxon>
        <taxon>Arsenophonus</taxon>
    </lineage>
</organism>
<evidence type="ECO:0000256" key="1">
    <source>
        <dbReference type="SAM" id="MobiDB-lite"/>
    </source>
</evidence>
<reference evidence="4" key="1">
    <citation type="submission" date="2018-04" db="EMBL/GenBank/DDBJ databases">
        <authorList>
            <person name="Go L.Y."/>
            <person name="Mitchell J.A."/>
        </authorList>
    </citation>
    <scope>NUCLEOTIDE SEQUENCE</scope>
    <source>
        <strain evidence="4">ARTV</strain>
    </source>
</reference>
<feature type="region of interest" description="Disordered" evidence="1">
    <location>
        <begin position="169"/>
        <end position="236"/>
    </location>
</feature>
<name>A0A3B0MJZ5_9GAMM</name>
<dbReference type="GO" id="GO:0003677">
    <property type="term" value="F:DNA binding"/>
    <property type="evidence" value="ECO:0007669"/>
    <property type="project" value="InterPro"/>
</dbReference>
<keyword evidence="2" id="KW-0472">Membrane</keyword>
<dbReference type="PANTHER" id="PTHR34475">
    <property type="match status" value="1"/>
</dbReference>
<feature type="transmembrane region" description="Helical" evidence="2">
    <location>
        <begin position="131"/>
        <end position="152"/>
    </location>
</feature>
<proteinExistence type="predicted"/>
<dbReference type="Gene3D" id="1.10.260.40">
    <property type="entry name" value="lambda repressor-like DNA-binding domains"/>
    <property type="match status" value="1"/>
</dbReference>
<dbReference type="InterPro" id="IPR050400">
    <property type="entry name" value="Bact_Cytoskel_RodZ"/>
</dbReference>
<dbReference type="InterPro" id="IPR010982">
    <property type="entry name" value="Lambda_DNA-bd_dom_sf"/>
</dbReference>
<sequence length="362" mass="40411">MKFFKSLHDVKTQKRPIFPRMNSKPKTEKTEITVGQRLLQARETLGLSREIVAERLCLKVCTVREIEEDINSHNVDPTFLRGYIRSYAKLVKIPEKEILELLDKHTPAKTAVVSPMQSYSLGKTRKKREGWLMKFTWLIIIICIAMVGIWWWQGYKVQKQEIATMAEQNRSNTAQMPADPASSTPGEVAETEQNNLNTSSTETNVQPVPSSIANNVVSPAPKTPLTSETPKNSDINANIESVNPAEVKTVPLPGSMNDNSNPERYRTAEVSTDTDAANIESGDGVVMNFKGECWLEVRDAKGKILFSGIKNAGQKLELNGELPYQFNIGIPANVNLLFKGNSVDLNRFIKANRPAKFKLPGL</sequence>
<dbReference type="InterPro" id="IPR025194">
    <property type="entry name" value="RodZ-like_C"/>
</dbReference>